<keyword evidence="6" id="KW-0520">NAD</keyword>
<comment type="similarity">
    <text evidence="2">Belongs to the zinc-containing alcohol dehydrogenase family.</text>
</comment>
<comment type="cofactor">
    <cofactor evidence="1">
        <name>Zn(2+)</name>
        <dbReference type="ChEBI" id="CHEBI:29105"/>
    </cofactor>
</comment>
<dbReference type="InterPro" id="IPR011032">
    <property type="entry name" value="GroES-like_sf"/>
</dbReference>
<dbReference type="InterPro" id="IPR013149">
    <property type="entry name" value="ADH-like_C"/>
</dbReference>
<dbReference type="FunFam" id="3.40.50.720:FF:000039">
    <property type="entry name" value="Alcohol dehydrogenase AdhP"/>
    <property type="match status" value="1"/>
</dbReference>
<dbReference type="AlphaFoldDB" id="A0A1S7UM01"/>
<proteinExistence type="inferred from homology"/>
<dbReference type="OrthoDB" id="1879366at2759"/>
<dbReference type="Proteomes" id="UP000054516">
    <property type="component" value="Unassembled WGS sequence"/>
</dbReference>
<dbReference type="PANTHER" id="PTHR42940">
    <property type="entry name" value="ALCOHOL DEHYDROGENASE 1-RELATED"/>
    <property type="match status" value="1"/>
</dbReference>
<dbReference type="STRING" id="77044.A0A1S7UM01"/>
<evidence type="ECO:0000256" key="6">
    <source>
        <dbReference type="ARBA" id="ARBA00023027"/>
    </source>
</evidence>
<evidence type="ECO:0000256" key="4">
    <source>
        <dbReference type="ARBA" id="ARBA00022833"/>
    </source>
</evidence>
<dbReference type="GO" id="GO:0046872">
    <property type="term" value="F:metal ion binding"/>
    <property type="evidence" value="ECO:0007669"/>
    <property type="project" value="UniProtKB-KW"/>
</dbReference>
<dbReference type="InterPro" id="IPR036291">
    <property type="entry name" value="NAD(P)-bd_dom_sf"/>
</dbReference>
<name>A0A1S7UM01_ROSNE</name>
<dbReference type="Pfam" id="PF00107">
    <property type="entry name" value="ADH_zinc_N"/>
    <property type="match status" value="1"/>
</dbReference>
<keyword evidence="4" id="KW-0862">Zinc</keyword>
<accession>A0A1S7UM01</accession>
<dbReference type="InterPro" id="IPR020843">
    <property type="entry name" value="ER"/>
</dbReference>
<dbReference type="SUPFAM" id="SSF51735">
    <property type="entry name" value="NAD(P)-binding Rossmann-fold domains"/>
    <property type="match status" value="1"/>
</dbReference>
<keyword evidence="5" id="KW-0560">Oxidoreductase</keyword>
<dbReference type="PANTHER" id="PTHR42940:SF5">
    <property type="entry name" value="ALCOHOL DEHYDROGENASE 2"/>
    <property type="match status" value="1"/>
</dbReference>
<keyword evidence="9" id="KW-1185">Reference proteome</keyword>
<dbReference type="SMART" id="SM00829">
    <property type="entry name" value="PKS_ER"/>
    <property type="match status" value="1"/>
</dbReference>
<protein>
    <submittedName>
        <fullName evidence="8">Putative alcohol dehydrogenase II</fullName>
    </submittedName>
</protein>
<dbReference type="Gene3D" id="3.40.50.720">
    <property type="entry name" value="NAD(P)-binding Rossmann-like Domain"/>
    <property type="match status" value="1"/>
</dbReference>
<evidence type="ECO:0000256" key="3">
    <source>
        <dbReference type="ARBA" id="ARBA00022723"/>
    </source>
</evidence>
<feature type="domain" description="Enoyl reductase (ER)" evidence="7">
    <location>
        <begin position="23"/>
        <end position="363"/>
    </location>
</feature>
<dbReference type="GO" id="GO:0005737">
    <property type="term" value="C:cytoplasm"/>
    <property type="evidence" value="ECO:0007669"/>
    <property type="project" value="TreeGrafter"/>
</dbReference>
<dbReference type="Pfam" id="PF08240">
    <property type="entry name" value="ADH_N"/>
    <property type="match status" value="1"/>
</dbReference>
<dbReference type="OMA" id="QKISGYY"/>
<evidence type="ECO:0000256" key="5">
    <source>
        <dbReference type="ARBA" id="ARBA00023002"/>
    </source>
</evidence>
<evidence type="ECO:0000256" key="2">
    <source>
        <dbReference type="ARBA" id="ARBA00008072"/>
    </source>
</evidence>
<dbReference type="SUPFAM" id="SSF50129">
    <property type="entry name" value="GroES-like"/>
    <property type="match status" value="1"/>
</dbReference>
<evidence type="ECO:0000313" key="8">
    <source>
        <dbReference type="EMBL" id="GAP84370.2"/>
    </source>
</evidence>
<dbReference type="EMBL" id="DF977452">
    <property type="protein sequence ID" value="GAP84370.2"/>
    <property type="molecule type" value="Genomic_DNA"/>
</dbReference>
<reference evidence="8" key="1">
    <citation type="submission" date="2016-03" db="EMBL/GenBank/DDBJ databases">
        <title>Draft genome sequence of Rosellinia necatrix.</title>
        <authorList>
            <person name="Kanematsu S."/>
        </authorList>
    </citation>
    <scope>NUCLEOTIDE SEQUENCE [LARGE SCALE GENOMIC DNA]</scope>
    <source>
        <strain evidence="8">W97</strain>
    </source>
</reference>
<organism evidence="8">
    <name type="scientific">Rosellinia necatrix</name>
    <name type="common">White root-rot fungus</name>
    <dbReference type="NCBI Taxonomy" id="77044"/>
    <lineage>
        <taxon>Eukaryota</taxon>
        <taxon>Fungi</taxon>
        <taxon>Dikarya</taxon>
        <taxon>Ascomycota</taxon>
        <taxon>Pezizomycotina</taxon>
        <taxon>Sordariomycetes</taxon>
        <taxon>Xylariomycetidae</taxon>
        <taxon>Xylariales</taxon>
        <taxon>Xylariaceae</taxon>
        <taxon>Rosellinia</taxon>
    </lineage>
</organism>
<sequence>MSTTAAAPEIPKTHKACVYDKPGSCSIAIKDVPTPEPGPGEVLVKLTHSGICHSDYGIMMNSWKTLPFPTEPGQIGGHEGLGHIVKLGEGAESAGVKIGDRVGIKWVAAACLACLPCTEGSEGLCFNQKVSGYYTPGTFQEYVVGPANYVTPVPDSLPGELAAPMLCAGVTTYSALRKSGASPGQWVAISGAGGGLGTIATSLAANAMGLRVIGLDLPSKREAILASGAEHFVDVTAFDDDAIAEEVKRLTGGHGAASVIVCTANNRAYGQALGMLRFNGSLVCVGMPEGEPVPIAGSFPAALVQRQLRIVSSAVGNRREAVETLDMAVRGVVRFPVRSVPMSGLGAVFDDMGAGRVVGRVVVDMSLP</sequence>
<dbReference type="CDD" id="cd08297">
    <property type="entry name" value="CAD3"/>
    <property type="match status" value="1"/>
</dbReference>
<dbReference type="Gene3D" id="3.90.180.10">
    <property type="entry name" value="Medium-chain alcohol dehydrogenases, catalytic domain"/>
    <property type="match status" value="1"/>
</dbReference>
<dbReference type="GO" id="GO:0004022">
    <property type="term" value="F:alcohol dehydrogenase (NAD+) activity"/>
    <property type="evidence" value="ECO:0007669"/>
    <property type="project" value="TreeGrafter"/>
</dbReference>
<gene>
    <name evidence="8" type="ORF">SAMD00023353_0701900</name>
</gene>
<evidence type="ECO:0000259" key="7">
    <source>
        <dbReference type="SMART" id="SM00829"/>
    </source>
</evidence>
<dbReference type="InterPro" id="IPR013154">
    <property type="entry name" value="ADH-like_N"/>
</dbReference>
<evidence type="ECO:0000313" key="9">
    <source>
        <dbReference type="Proteomes" id="UP000054516"/>
    </source>
</evidence>
<evidence type="ECO:0000256" key="1">
    <source>
        <dbReference type="ARBA" id="ARBA00001947"/>
    </source>
</evidence>
<keyword evidence="3" id="KW-0479">Metal-binding</keyword>